<evidence type="ECO:0000313" key="15">
    <source>
        <dbReference type="Proteomes" id="UP000299102"/>
    </source>
</evidence>
<evidence type="ECO:0000256" key="5">
    <source>
        <dbReference type="ARBA" id="ARBA00018097"/>
    </source>
</evidence>
<dbReference type="STRING" id="151549.A0A4C1VDJ4"/>
<organism evidence="14 15">
    <name type="scientific">Eumeta variegata</name>
    <name type="common">Bagworm moth</name>
    <name type="synonym">Eumeta japonica</name>
    <dbReference type="NCBI Taxonomy" id="151549"/>
    <lineage>
        <taxon>Eukaryota</taxon>
        <taxon>Metazoa</taxon>
        <taxon>Ecdysozoa</taxon>
        <taxon>Arthropoda</taxon>
        <taxon>Hexapoda</taxon>
        <taxon>Insecta</taxon>
        <taxon>Pterygota</taxon>
        <taxon>Neoptera</taxon>
        <taxon>Endopterygota</taxon>
        <taxon>Lepidoptera</taxon>
        <taxon>Glossata</taxon>
        <taxon>Ditrysia</taxon>
        <taxon>Tineoidea</taxon>
        <taxon>Psychidae</taxon>
        <taxon>Oiketicinae</taxon>
        <taxon>Eumeta</taxon>
    </lineage>
</organism>
<dbReference type="PANTHER" id="PTHR20963">
    <property type="entry name" value="MULTIPLE INOSITOL POLYPHOSPHATE PHOSPHATASE-RELATED"/>
    <property type="match status" value="1"/>
</dbReference>
<dbReference type="CDD" id="cd07061">
    <property type="entry name" value="HP_HAP_like"/>
    <property type="match status" value="1"/>
</dbReference>
<accession>A0A4C1VDJ4</accession>
<evidence type="ECO:0000256" key="4">
    <source>
        <dbReference type="ARBA" id="ARBA00013040"/>
    </source>
</evidence>
<dbReference type="GO" id="GO:0052745">
    <property type="term" value="F:inositol phosphate phosphatase activity"/>
    <property type="evidence" value="ECO:0007669"/>
    <property type="project" value="TreeGrafter"/>
</dbReference>
<evidence type="ECO:0000256" key="2">
    <source>
        <dbReference type="ARBA" id="ARBA00008422"/>
    </source>
</evidence>
<dbReference type="GO" id="GO:0034417">
    <property type="term" value="F:bisphosphoglycerate 3-phosphatase activity"/>
    <property type="evidence" value="ECO:0007669"/>
    <property type="project" value="UniProtKB-EC"/>
</dbReference>
<dbReference type="Proteomes" id="UP000299102">
    <property type="component" value="Unassembled WGS sequence"/>
</dbReference>
<keyword evidence="15" id="KW-1185">Reference proteome</keyword>
<protein>
    <recommendedName>
        <fullName evidence="5">Multiple inositol polyphosphate phosphatase 1</fullName>
        <ecNumber evidence="4">3.1.3.62</ecNumber>
        <ecNumber evidence="3">3.1.3.80</ecNumber>
    </recommendedName>
    <alternativeName>
        <fullName evidence="9">2,3-bisphosphoglycerate 3-phosphatase</fullName>
    </alternativeName>
</protein>
<dbReference type="InterPro" id="IPR000560">
    <property type="entry name" value="His_Pase_clade-2"/>
</dbReference>
<evidence type="ECO:0000256" key="13">
    <source>
        <dbReference type="ARBA" id="ARBA00043832"/>
    </source>
</evidence>
<dbReference type="Pfam" id="PF00328">
    <property type="entry name" value="His_Phos_2"/>
    <property type="match status" value="1"/>
</dbReference>
<evidence type="ECO:0000256" key="12">
    <source>
        <dbReference type="ARBA" id="ARBA00043691"/>
    </source>
</evidence>
<comment type="catalytic activity">
    <reaction evidence="12">
        <text>1D-myo-inositol hexakisphosphate + H2O = 1D-myo-inositol 1,2,4,5,6-pentakisphosphate + phosphate</text>
        <dbReference type="Rhea" id="RHEA:16989"/>
        <dbReference type="ChEBI" id="CHEBI:15377"/>
        <dbReference type="ChEBI" id="CHEBI:43474"/>
        <dbReference type="ChEBI" id="CHEBI:57798"/>
        <dbReference type="ChEBI" id="CHEBI:58130"/>
        <dbReference type="EC" id="3.1.3.62"/>
    </reaction>
    <physiologicalReaction direction="left-to-right" evidence="12">
        <dbReference type="Rhea" id="RHEA:16990"/>
    </physiologicalReaction>
</comment>
<evidence type="ECO:0000256" key="3">
    <source>
        <dbReference type="ARBA" id="ARBA00012976"/>
    </source>
</evidence>
<keyword evidence="8" id="KW-0472">Membrane</keyword>
<comment type="subcellular location">
    <subcellularLocation>
        <location evidence="1">Membrane</location>
    </subcellularLocation>
</comment>
<comment type="caution">
    <text evidence="14">The sequence shown here is derived from an EMBL/GenBank/DDBJ whole genome shotgun (WGS) entry which is preliminary data.</text>
</comment>
<dbReference type="Gene3D" id="3.40.50.1240">
    <property type="entry name" value="Phosphoglycerate mutase-like"/>
    <property type="match status" value="1"/>
</dbReference>
<comment type="similarity">
    <text evidence="2">Belongs to the histidine acid phosphatase family. MINPP1 subfamily.</text>
</comment>
<dbReference type="PROSITE" id="PS00778">
    <property type="entry name" value="HIS_ACID_PHOSPHAT_2"/>
    <property type="match status" value="1"/>
</dbReference>
<dbReference type="EMBL" id="BGZK01000321">
    <property type="protein sequence ID" value="GBP36669.1"/>
    <property type="molecule type" value="Genomic_DNA"/>
</dbReference>
<keyword evidence="7" id="KW-0378">Hydrolase</keyword>
<evidence type="ECO:0000256" key="1">
    <source>
        <dbReference type="ARBA" id="ARBA00004370"/>
    </source>
</evidence>
<dbReference type="GO" id="GO:0016020">
    <property type="term" value="C:membrane"/>
    <property type="evidence" value="ECO:0007669"/>
    <property type="project" value="UniProtKB-SubCell"/>
</dbReference>
<comment type="catalytic activity">
    <reaction evidence="11">
        <text>1D-myo-inositol 1,2,4,5,6-pentakisphosphate + H2O = 1D-myo-inositol 1,2,5,6-tetrakisphosphate + phosphate</text>
        <dbReference type="Rhea" id="RHEA:77115"/>
        <dbReference type="ChEBI" id="CHEBI:15377"/>
        <dbReference type="ChEBI" id="CHEBI:43474"/>
        <dbReference type="ChEBI" id="CHEBI:57798"/>
        <dbReference type="ChEBI" id="CHEBI:195535"/>
        <dbReference type="EC" id="3.1.3.62"/>
    </reaction>
    <physiologicalReaction direction="left-to-right" evidence="11">
        <dbReference type="Rhea" id="RHEA:77116"/>
    </physiologicalReaction>
</comment>
<comment type="catalytic activity">
    <reaction evidence="10">
        <text>1D-myo-inositol 1,2,5,6-tetrakisphosphate + H2O = 1D-myo-inositol 1,2,6-trisphosphate + phosphate</text>
        <dbReference type="Rhea" id="RHEA:77119"/>
        <dbReference type="ChEBI" id="CHEBI:15377"/>
        <dbReference type="ChEBI" id="CHEBI:43474"/>
        <dbReference type="ChEBI" id="CHEBI:195535"/>
        <dbReference type="ChEBI" id="CHEBI:195537"/>
        <dbReference type="EC" id="3.1.3.62"/>
    </reaction>
    <physiologicalReaction direction="left-to-right" evidence="10">
        <dbReference type="Rhea" id="RHEA:77120"/>
    </physiologicalReaction>
</comment>
<dbReference type="EC" id="3.1.3.80" evidence="3"/>
<reference evidence="14 15" key="1">
    <citation type="journal article" date="2019" name="Commun. Biol.">
        <title>The bagworm genome reveals a unique fibroin gene that provides high tensile strength.</title>
        <authorList>
            <person name="Kono N."/>
            <person name="Nakamura H."/>
            <person name="Ohtoshi R."/>
            <person name="Tomita M."/>
            <person name="Numata K."/>
            <person name="Arakawa K."/>
        </authorList>
    </citation>
    <scope>NUCLEOTIDE SEQUENCE [LARGE SCALE GENOMIC DNA]</scope>
</reference>
<dbReference type="AlphaFoldDB" id="A0A4C1VDJ4"/>
<evidence type="ECO:0000256" key="9">
    <source>
        <dbReference type="ARBA" id="ARBA00031642"/>
    </source>
</evidence>
<proteinExistence type="inferred from homology"/>
<name>A0A4C1VDJ4_EUMVA</name>
<comment type="catalytic activity">
    <reaction evidence="13">
        <text>(2R)-2,3-bisphosphoglycerate + H2O = (2R)-2-phosphoglycerate + phosphate</text>
        <dbReference type="Rhea" id="RHEA:27381"/>
        <dbReference type="ChEBI" id="CHEBI:15377"/>
        <dbReference type="ChEBI" id="CHEBI:43474"/>
        <dbReference type="ChEBI" id="CHEBI:58248"/>
        <dbReference type="ChEBI" id="CHEBI:58289"/>
        <dbReference type="EC" id="3.1.3.80"/>
    </reaction>
    <physiologicalReaction direction="left-to-right" evidence="13">
        <dbReference type="Rhea" id="RHEA:27382"/>
    </physiologicalReaction>
</comment>
<sequence>MYTADAERRLHCAGSRLLVGRRPPDTYPETQRTYAFSMSKSHCRVFSSHPIYVTSISVDSSSPHLDVDDLRGWAWDDFLDNTTSHLTEIGFQELFQLGRRLKNKYPNLISDDLGKFYFRSTAEQRTVASAEAFVEGLTGAALGAGGALVDMPRPDDAVIRPYKMCLKYEEIKNTYPTAEDHVKEFYRTTEFQLMVQDVEERIGLRNELTPKKIIALYDLCRFYRSFEISRRSPWCAIFSDANLVTLEYIDDIRHFYKNGYGSEINCQLGTTALKVLFERFEAVYDGVGKNFVGYFTHDTMMEMVFCAMGLFRDDFNVTGAVRWPTRKWRTSLISPFATNLIAVMYKCTTARESVAERMVQFFHNERELAVCAGGACSWEQFEDKFRVYANATLEFCEPSDDSSPDSQKVLYPKGAKETSSLTLGFLLIRVSVRPSVTGT</sequence>
<evidence type="ECO:0000256" key="8">
    <source>
        <dbReference type="ARBA" id="ARBA00023136"/>
    </source>
</evidence>
<keyword evidence="6" id="KW-0732">Signal</keyword>
<dbReference type="SUPFAM" id="SSF53254">
    <property type="entry name" value="Phosphoglycerate mutase-like"/>
    <property type="match status" value="1"/>
</dbReference>
<evidence type="ECO:0000256" key="6">
    <source>
        <dbReference type="ARBA" id="ARBA00022729"/>
    </source>
</evidence>
<dbReference type="PANTHER" id="PTHR20963:SF8">
    <property type="entry name" value="MULTIPLE INOSITOL POLYPHOSPHATE PHOSPHATASE 1"/>
    <property type="match status" value="1"/>
</dbReference>
<dbReference type="InterPro" id="IPR029033">
    <property type="entry name" value="His_PPase_superfam"/>
</dbReference>
<dbReference type="OrthoDB" id="6509975at2759"/>
<dbReference type="GO" id="GO:0003993">
    <property type="term" value="F:acid phosphatase activity"/>
    <property type="evidence" value="ECO:0007669"/>
    <property type="project" value="TreeGrafter"/>
</dbReference>
<dbReference type="InterPro" id="IPR033379">
    <property type="entry name" value="Acid_Pase_AS"/>
</dbReference>
<evidence type="ECO:0000256" key="10">
    <source>
        <dbReference type="ARBA" id="ARBA00043668"/>
    </source>
</evidence>
<evidence type="ECO:0000313" key="14">
    <source>
        <dbReference type="EMBL" id="GBP36669.1"/>
    </source>
</evidence>
<evidence type="ECO:0000256" key="7">
    <source>
        <dbReference type="ARBA" id="ARBA00022801"/>
    </source>
</evidence>
<dbReference type="EC" id="3.1.3.62" evidence="4"/>
<gene>
    <name evidence="14" type="primary">Mipp1</name>
    <name evidence="14" type="ORF">EVAR_35255_1</name>
</gene>
<evidence type="ECO:0000256" key="11">
    <source>
        <dbReference type="ARBA" id="ARBA00043671"/>
    </source>
</evidence>